<sequence length="260" mass="28662">MTSSDLAQHCGKADRLGLTTTAEFNTRQLQQIVDSPRRSMRFLDQLLRQMTVDLGVVAVSQRLRQHSQRTHRRLQLVADIGHEVSAHCIQPGPLAEVIDNGHRSSAIQRDRTNEEHPRWRAEQLQPLLSRFPGDGCSQESLDRFVDEHITVTADCCGTIAKDGCTLRIGQHDAGRHCVEACGKALDFTLRRFPPGLFLLQLALSAIGFSTAEAAHESSDTSRGAGTNKLPVSSTPTRSGLRWSGTQPVTTKRTRSAMFTA</sequence>
<accession>A0A6J7C896</accession>
<feature type="region of interest" description="Disordered" evidence="1">
    <location>
        <begin position="215"/>
        <end position="260"/>
    </location>
</feature>
<proteinExistence type="predicted"/>
<protein>
    <submittedName>
        <fullName evidence="2">Unannotated protein</fullName>
    </submittedName>
</protein>
<dbReference type="AlphaFoldDB" id="A0A6J7C896"/>
<dbReference type="EMBL" id="CAFBIY010000274">
    <property type="protein sequence ID" value="CAB4853525.1"/>
    <property type="molecule type" value="Genomic_DNA"/>
</dbReference>
<name>A0A6J7C896_9ZZZZ</name>
<gene>
    <name evidence="2" type="ORF">UFOPK3267_03057</name>
</gene>
<reference evidence="2" key="1">
    <citation type="submission" date="2020-05" db="EMBL/GenBank/DDBJ databases">
        <authorList>
            <person name="Chiriac C."/>
            <person name="Salcher M."/>
            <person name="Ghai R."/>
            <person name="Kavagutti S V."/>
        </authorList>
    </citation>
    <scope>NUCLEOTIDE SEQUENCE</scope>
</reference>
<organism evidence="2">
    <name type="scientific">freshwater metagenome</name>
    <dbReference type="NCBI Taxonomy" id="449393"/>
    <lineage>
        <taxon>unclassified sequences</taxon>
        <taxon>metagenomes</taxon>
        <taxon>ecological metagenomes</taxon>
    </lineage>
</organism>
<evidence type="ECO:0000313" key="2">
    <source>
        <dbReference type="EMBL" id="CAB4853525.1"/>
    </source>
</evidence>
<evidence type="ECO:0000256" key="1">
    <source>
        <dbReference type="SAM" id="MobiDB-lite"/>
    </source>
</evidence>
<feature type="compositionally biased region" description="Polar residues" evidence="1">
    <location>
        <begin position="220"/>
        <end position="260"/>
    </location>
</feature>